<accession>A0A7M4DAN9</accession>
<name>A0A7M4DAN9_9BACT</name>
<evidence type="ECO:0000313" key="1">
    <source>
        <dbReference type="EMBL" id="MUP39718.1"/>
    </source>
</evidence>
<comment type="caution">
    <text evidence="1">The sequence shown here is derived from an EMBL/GenBank/DDBJ whole genome shotgun (WGS) entry which is preliminary data.</text>
</comment>
<protein>
    <recommendedName>
        <fullName evidence="5">Bacteriocin</fullName>
    </recommendedName>
</protein>
<evidence type="ECO:0000313" key="4">
    <source>
        <dbReference type="Proteomes" id="UP000462449"/>
    </source>
</evidence>
<reference evidence="1 4" key="2">
    <citation type="submission" date="2019-12" db="EMBL/GenBank/DDBJ databases">
        <title>Draft genome sequence of Labilibaculum sp. strain 44 isolated from deep waters of Black Sea.</title>
        <authorList>
            <person name="Yadav S."/>
            <person name="Villanueva L."/>
        </authorList>
    </citation>
    <scope>NUCLEOTIDE SEQUENCE [LARGE SCALE GENOMIC DNA]</scope>
    <source>
        <strain evidence="1 4">44</strain>
    </source>
</reference>
<evidence type="ECO:0000313" key="3">
    <source>
        <dbReference type="Proteomes" id="UP000285951"/>
    </source>
</evidence>
<evidence type="ECO:0008006" key="5">
    <source>
        <dbReference type="Google" id="ProtNLM"/>
    </source>
</evidence>
<proteinExistence type="predicted"/>
<dbReference type="Proteomes" id="UP000462449">
    <property type="component" value="Unassembled WGS sequence"/>
</dbReference>
<gene>
    <name evidence="2" type="ORF">DWB62_018040</name>
    <name evidence="1" type="ORF">GNY23_18040</name>
</gene>
<reference evidence="2 3" key="1">
    <citation type="submission" date="2019-11" db="EMBL/GenBank/DDBJ databases">
        <title>Draft genome sequence of Labilibaculum sp. strain SYP isolated from Black Sea.</title>
        <authorList>
            <person name="Yadav S."/>
            <person name="Villanueva L."/>
        </authorList>
    </citation>
    <scope>NUCLEOTIDE SEQUENCE [LARGE SCALE GENOMIC DNA]</scope>
    <source>
        <strain evidence="2 3">44</strain>
    </source>
</reference>
<dbReference type="AlphaFoldDB" id="A0A7M4DAN9"/>
<dbReference type="EMBL" id="WOTW01000058">
    <property type="protein sequence ID" value="MUP39718.1"/>
    <property type="molecule type" value="Genomic_DNA"/>
</dbReference>
<keyword evidence="3" id="KW-1185">Reference proteome</keyword>
<dbReference type="RefSeq" id="WP_156197093.1">
    <property type="nucleotide sequence ID" value="NZ_QTZN02000058.1"/>
</dbReference>
<organism evidence="1 4">
    <name type="scientific">Labilibaculum euxinus</name>
    <dbReference type="NCBI Taxonomy" id="2686357"/>
    <lineage>
        <taxon>Bacteria</taxon>
        <taxon>Pseudomonadati</taxon>
        <taxon>Bacteroidota</taxon>
        <taxon>Bacteroidia</taxon>
        <taxon>Marinilabiliales</taxon>
        <taxon>Marinifilaceae</taxon>
        <taxon>Labilibaculum</taxon>
    </lineage>
</organism>
<evidence type="ECO:0000313" key="2">
    <source>
        <dbReference type="EMBL" id="MVB08923.1"/>
    </source>
</evidence>
<sequence length="50" mass="5402">MKDLQKLAGAKILSKKEQQTVKGGKLGCDTNNPCPDGYKCIGGTCEREVF</sequence>
<dbReference type="EMBL" id="QTZN02000058">
    <property type="protein sequence ID" value="MVB08923.1"/>
    <property type="molecule type" value="Genomic_DNA"/>
</dbReference>
<dbReference type="OrthoDB" id="1190610at2"/>
<dbReference type="Proteomes" id="UP000285951">
    <property type="component" value="Unassembled WGS sequence"/>
</dbReference>